<dbReference type="AlphaFoldDB" id="A0A4R3YVG8"/>
<dbReference type="SMART" id="SM00382">
    <property type="entry name" value="AAA"/>
    <property type="match status" value="1"/>
</dbReference>
<keyword evidence="11" id="KW-0449">Lipoprotein</keyword>
<evidence type="ECO:0000259" key="10">
    <source>
        <dbReference type="PROSITE" id="PS50893"/>
    </source>
</evidence>
<dbReference type="GO" id="GO:0005524">
    <property type="term" value="F:ATP binding"/>
    <property type="evidence" value="ECO:0007669"/>
    <property type="project" value="UniProtKB-KW"/>
</dbReference>
<dbReference type="InterPro" id="IPR003439">
    <property type="entry name" value="ABC_transporter-like_ATP-bd"/>
</dbReference>
<keyword evidence="7 9" id="KW-0472">Membrane</keyword>
<evidence type="ECO:0000256" key="2">
    <source>
        <dbReference type="ARBA" id="ARBA00022475"/>
    </source>
</evidence>
<proteinExistence type="inferred from homology"/>
<dbReference type="GO" id="GO:0022857">
    <property type="term" value="F:transmembrane transporter activity"/>
    <property type="evidence" value="ECO:0007669"/>
    <property type="project" value="TreeGrafter"/>
</dbReference>
<evidence type="ECO:0000256" key="3">
    <source>
        <dbReference type="ARBA" id="ARBA00022692"/>
    </source>
</evidence>
<feature type="domain" description="ABC transporter" evidence="10">
    <location>
        <begin position="2"/>
        <end position="234"/>
    </location>
</feature>
<organism evidence="11 12">
    <name type="scientific">Longibaculum muris</name>
    <dbReference type="NCBI Taxonomy" id="1796628"/>
    <lineage>
        <taxon>Bacteria</taxon>
        <taxon>Bacillati</taxon>
        <taxon>Bacillota</taxon>
        <taxon>Erysipelotrichia</taxon>
        <taxon>Erysipelotrichales</taxon>
        <taxon>Coprobacillaceae</taxon>
        <taxon>Longibaculum</taxon>
    </lineage>
</organism>
<dbReference type="EMBL" id="SMCQ01000017">
    <property type="protein sequence ID" value="TCV95394.1"/>
    <property type="molecule type" value="Genomic_DNA"/>
</dbReference>
<keyword evidence="6 9" id="KW-1133">Transmembrane helix</keyword>
<feature type="transmembrane region" description="Helical" evidence="9">
    <location>
        <begin position="567"/>
        <end position="590"/>
    </location>
</feature>
<comment type="caution">
    <text evidence="11">The sequence shown here is derived from an EMBL/GenBank/DDBJ whole genome shotgun (WGS) entry which is preliminary data.</text>
</comment>
<dbReference type="Gene3D" id="3.40.50.300">
    <property type="entry name" value="P-loop containing nucleotide triphosphate hydrolases"/>
    <property type="match status" value="1"/>
</dbReference>
<dbReference type="InterPro" id="IPR003838">
    <property type="entry name" value="ABC3_permease_C"/>
</dbReference>
<dbReference type="PANTHER" id="PTHR24220">
    <property type="entry name" value="IMPORT ATP-BINDING PROTEIN"/>
    <property type="match status" value="1"/>
</dbReference>
<dbReference type="GeneID" id="98916034"/>
<evidence type="ECO:0000256" key="7">
    <source>
        <dbReference type="ARBA" id="ARBA00023136"/>
    </source>
</evidence>
<keyword evidence="5" id="KW-0067">ATP-binding</keyword>
<accession>A0A4R3YVG8</accession>
<dbReference type="InterPro" id="IPR015854">
    <property type="entry name" value="ABC_transpr_LolD-like"/>
</dbReference>
<feature type="transmembrane region" description="Helical" evidence="9">
    <location>
        <begin position="253"/>
        <end position="272"/>
    </location>
</feature>
<sequence length="600" mass="68822">MIEIKNINVSYNQQIVFKDSQIIIPDGQLTAINGKSGSGKTTLFYIIGLISCAKGYEYSYNGRNIDITDDHLKSTLRKSKIGFVFQDKNLHEYLTIEENLKLYCLIAGLEYTQEKANTLLEKVHLTIDPQTKTEVLSGGEKQRLAIACALIKEPDIIIADEPTSALDDTNTKIIIELLKGIAHDGKMVIIATHNQNILKDCDIVYHLKNNQILLDETINKDIVVSDIKETKISSKFYKWYTHFQFGKGKLEKFIFAVIPIFSIFLCIFLYAMKDSLASQYKQSLNQFANNEVLVENKTNLISDKGIDLLGRIQGVRNIYPVYKNTTNELLINEKKISLNKPIQVVSYYDYQTEKIHTNWQNKTGDIYLSFRLSEELKINKDSNIQLDNLNLTKNKFKIKGVLYEDYFLTQSQQSYIIYVPYQYFQESETNAVLLQLNDFESFLGITDKINEINPLYSTIISQDKYLAQISNLEIYTSNLSTFVTIVCSLVIFILVISQFFTINNQKYELTVLKANGLSNKEIFKMMLILFLQTIVKTTISVICLLLTSKLIVYILGINLKIFTITTLYLSIIFILGIYLAPTILSTLLICHYDVEKLLRF</sequence>
<dbReference type="GO" id="GO:0016887">
    <property type="term" value="F:ATP hydrolysis activity"/>
    <property type="evidence" value="ECO:0007669"/>
    <property type="project" value="InterPro"/>
</dbReference>
<keyword evidence="4" id="KW-0547">Nucleotide-binding</keyword>
<dbReference type="Pfam" id="PF02687">
    <property type="entry name" value="FtsX"/>
    <property type="match status" value="1"/>
</dbReference>
<dbReference type="RefSeq" id="WP_066446011.1">
    <property type="nucleotide sequence ID" value="NZ_JANKBF010000034.1"/>
</dbReference>
<keyword evidence="3 9" id="KW-0812">Transmembrane</keyword>
<keyword evidence="12" id="KW-1185">Reference proteome</keyword>
<evidence type="ECO:0000256" key="6">
    <source>
        <dbReference type="ARBA" id="ARBA00022989"/>
    </source>
</evidence>
<protein>
    <submittedName>
        <fullName evidence="11">ABC-type lipoprotein export system ATPase subunit</fullName>
    </submittedName>
</protein>
<dbReference type="InterPro" id="IPR003593">
    <property type="entry name" value="AAA+_ATPase"/>
</dbReference>
<evidence type="ECO:0000256" key="9">
    <source>
        <dbReference type="SAM" id="Phobius"/>
    </source>
</evidence>
<evidence type="ECO:0000313" key="11">
    <source>
        <dbReference type="EMBL" id="TCV95394.1"/>
    </source>
</evidence>
<keyword evidence="2" id="KW-1003">Cell membrane</keyword>
<comment type="subcellular location">
    <subcellularLocation>
        <location evidence="1">Cell inner membrane</location>
        <topology evidence="1">Multi-pass membrane protein</topology>
    </subcellularLocation>
</comment>
<dbReference type="Pfam" id="PF00005">
    <property type="entry name" value="ABC_tran"/>
    <property type="match status" value="1"/>
</dbReference>
<gene>
    <name evidence="11" type="ORF">EDD60_11755</name>
</gene>
<feature type="transmembrane region" description="Helical" evidence="9">
    <location>
        <begin position="479"/>
        <end position="501"/>
    </location>
</feature>
<dbReference type="PROSITE" id="PS50893">
    <property type="entry name" value="ABC_TRANSPORTER_2"/>
    <property type="match status" value="1"/>
</dbReference>
<comment type="similarity">
    <text evidence="8">Belongs to the ABC transporter superfamily. Macrolide exporter (TC 3.A.1.122) family.</text>
</comment>
<dbReference type="GO" id="GO:0005886">
    <property type="term" value="C:plasma membrane"/>
    <property type="evidence" value="ECO:0007669"/>
    <property type="project" value="UniProtKB-SubCell"/>
</dbReference>
<feature type="transmembrane region" description="Helical" evidence="9">
    <location>
        <begin position="522"/>
        <end position="547"/>
    </location>
</feature>
<evidence type="ECO:0000256" key="1">
    <source>
        <dbReference type="ARBA" id="ARBA00004429"/>
    </source>
</evidence>
<evidence type="ECO:0000256" key="4">
    <source>
        <dbReference type="ARBA" id="ARBA00022741"/>
    </source>
</evidence>
<dbReference type="InterPro" id="IPR017871">
    <property type="entry name" value="ABC_transporter-like_CS"/>
</dbReference>
<name>A0A4R3YVG8_9FIRM</name>
<dbReference type="Proteomes" id="UP000295515">
    <property type="component" value="Unassembled WGS sequence"/>
</dbReference>
<evidence type="ECO:0000313" key="12">
    <source>
        <dbReference type="Proteomes" id="UP000295515"/>
    </source>
</evidence>
<dbReference type="PROSITE" id="PS00211">
    <property type="entry name" value="ABC_TRANSPORTER_1"/>
    <property type="match status" value="1"/>
</dbReference>
<dbReference type="InterPro" id="IPR027417">
    <property type="entry name" value="P-loop_NTPase"/>
</dbReference>
<evidence type="ECO:0000256" key="8">
    <source>
        <dbReference type="ARBA" id="ARBA00038388"/>
    </source>
</evidence>
<dbReference type="SUPFAM" id="SSF52540">
    <property type="entry name" value="P-loop containing nucleoside triphosphate hydrolases"/>
    <property type="match status" value="1"/>
</dbReference>
<evidence type="ECO:0000256" key="5">
    <source>
        <dbReference type="ARBA" id="ARBA00022840"/>
    </source>
</evidence>
<reference evidence="11 12" key="1">
    <citation type="submission" date="2019-03" db="EMBL/GenBank/DDBJ databases">
        <title>Genomic Encyclopedia of Type Strains, Phase IV (KMG-IV): sequencing the most valuable type-strain genomes for metagenomic binning, comparative biology and taxonomic classification.</title>
        <authorList>
            <person name="Goeker M."/>
        </authorList>
    </citation>
    <scope>NUCLEOTIDE SEQUENCE [LARGE SCALE GENOMIC DNA]</scope>
    <source>
        <strain evidence="11 12">DSM 29487</strain>
    </source>
</reference>